<evidence type="ECO:0008006" key="5">
    <source>
        <dbReference type="Google" id="ProtNLM"/>
    </source>
</evidence>
<dbReference type="InterPro" id="IPR038646">
    <property type="entry name" value="Atu4866-like_sf"/>
</dbReference>
<evidence type="ECO:0000313" key="3">
    <source>
        <dbReference type="EMBL" id="TMR21349.1"/>
    </source>
</evidence>
<reference evidence="3 4" key="1">
    <citation type="submission" date="2019-05" db="EMBL/GenBank/DDBJ databases">
        <title>Draft genome sequence of Nonomuraea turkmeniaca DSM 43926.</title>
        <authorList>
            <person name="Saricaoglu S."/>
            <person name="Isik K."/>
        </authorList>
    </citation>
    <scope>NUCLEOTIDE SEQUENCE [LARGE SCALE GENOMIC DNA]</scope>
    <source>
        <strain evidence="3 4">DSM 43926</strain>
    </source>
</reference>
<feature type="compositionally biased region" description="Low complexity" evidence="1">
    <location>
        <begin position="34"/>
        <end position="46"/>
    </location>
</feature>
<organism evidence="3 4">
    <name type="scientific">Nonomuraea turkmeniaca</name>
    <dbReference type="NCBI Taxonomy" id="103838"/>
    <lineage>
        <taxon>Bacteria</taxon>
        <taxon>Bacillati</taxon>
        <taxon>Actinomycetota</taxon>
        <taxon>Actinomycetes</taxon>
        <taxon>Streptosporangiales</taxon>
        <taxon>Streptosporangiaceae</taxon>
        <taxon>Nonomuraea</taxon>
    </lineage>
</organism>
<gene>
    <name evidence="3" type="ORF">ETD86_15745</name>
</gene>
<dbReference type="Proteomes" id="UP000309128">
    <property type="component" value="Unassembled WGS sequence"/>
</dbReference>
<evidence type="ECO:0000256" key="1">
    <source>
        <dbReference type="SAM" id="MobiDB-lite"/>
    </source>
</evidence>
<dbReference type="InterPro" id="IPR020955">
    <property type="entry name" value="Uncharacterised_Atu4866"/>
</dbReference>
<proteinExistence type="predicted"/>
<protein>
    <recommendedName>
        <fullName evidence="5">Lipoprotein</fullName>
    </recommendedName>
</protein>
<feature type="signal peptide" evidence="2">
    <location>
        <begin position="1"/>
        <end position="24"/>
    </location>
</feature>
<evidence type="ECO:0000313" key="4">
    <source>
        <dbReference type="Proteomes" id="UP000309128"/>
    </source>
</evidence>
<dbReference type="EMBL" id="VCKY01000044">
    <property type="protein sequence ID" value="TMR21349.1"/>
    <property type="molecule type" value="Genomic_DNA"/>
</dbReference>
<dbReference type="OrthoDB" id="9810893at2"/>
<keyword evidence="2" id="KW-0732">Signal</keyword>
<dbReference type="RefSeq" id="WP_138666895.1">
    <property type="nucleotide sequence ID" value="NZ_VCKY01000044.1"/>
</dbReference>
<dbReference type="Gene3D" id="2.40.128.290">
    <property type="entry name" value="Uncharacterised protein Atu4866, PF11512"/>
    <property type="match status" value="1"/>
</dbReference>
<dbReference type="PROSITE" id="PS51257">
    <property type="entry name" value="PROKAR_LIPOPROTEIN"/>
    <property type="match status" value="1"/>
</dbReference>
<accession>A0A5S4FL80</accession>
<feature type="chain" id="PRO_5024429318" description="Lipoprotein" evidence="2">
    <location>
        <begin position="25"/>
        <end position="138"/>
    </location>
</feature>
<dbReference type="AlphaFoldDB" id="A0A5S4FL80"/>
<sequence length="138" mass="13445">MSRMTSLGLGTVLATALIITSACSDDGDDPNAAPPAAGASSAASPPAASPPAASPPAASSSAGNLVGTWANDDGSLKLELRADGTFSEDLGDRKAAYAGKYTVKGTTLTLNDKTGVTADGTINGDSISLSGSTLKKTG</sequence>
<keyword evidence="4" id="KW-1185">Reference proteome</keyword>
<comment type="caution">
    <text evidence="3">The sequence shown here is derived from an EMBL/GenBank/DDBJ whole genome shotgun (WGS) entry which is preliminary data.</text>
</comment>
<name>A0A5S4FL80_9ACTN</name>
<evidence type="ECO:0000256" key="2">
    <source>
        <dbReference type="SAM" id="SignalP"/>
    </source>
</evidence>
<dbReference type="Pfam" id="PF11512">
    <property type="entry name" value="Atu4866"/>
    <property type="match status" value="1"/>
</dbReference>
<feature type="region of interest" description="Disordered" evidence="1">
    <location>
        <begin position="24"/>
        <end position="66"/>
    </location>
</feature>